<dbReference type="NCBIfam" id="TIGR02273">
    <property type="entry name" value="16S_RimM"/>
    <property type="match status" value="1"/>
</dbReference>
<dbReference type="Pfam" id="PF01782">
    <property type="entry name" value="RimM"/>
    <property type="match status" value="1"/>
</dbReference>
<dbReference type="PANTHER" id="PTHR33692">
    <property type="entry name" value="RIBOSOME MATURATION FACTOR RIMM"/>
    <property type="match status" value="1"/>
</dbReference>
<dbReference type="InterPro" id="IPR011961">
    <property type="entry name" value="RimM"/>
</dbReference>
<dbReference type="Pfam" id="PF24986">
    <property type="entry name" value="PRC_RimM"/>
    <property type="match status" value="1"/>
</dbReference>
<evidence type="ECO:0000259" key="7">
    <source>
        <dbReference type="Pfam" id="PF24986"/>
    </source>
</evidence>
<feature type="domain" description="Ribosome maturation factor RimM PRC barrel" evidence="7">
    <location>
        <begin position="105"/>
        <end position="169"/>
    </location>
</feature>
<keyword evidence="2 5" id="KW-0690">Ribosome biogenesis</keyword>
<dbReference type="Gene3D" id="2.40.30.60">
    <property type="entry name" value="RimM"/>
    <property type="match status" value="1"/>
</dbReference>
<keyword evidence="9" id="KW-1185">Reference proteome</keyword>
<dbReference type="InterPro" id="IPR009000">
    <property type="entry name" value="Transl_B-barrel_sf"/>
</dbReference>
<dbReference type="GO" id="GO:0043022">
    <property type="term" value="F:ribosome binding"/>
    <property type="evidence" value="ECO:0007669"/>
    <property type="project" value="InterPro"/>
</dbReference>
<dbReference type="InterPro" id="IPR056792">
    <property type="entry name" value="PRC_RimM"/>
</dbReference>
<dbReference type="RefSeq" id="WP_114282972.1">
    <property type="nucleotide sequence ID" value="NZ_PSYR01000002.1"/>
</dbReference>
<dbReference type="InterPro" id="IPR002676">
    <property type="entry name" value="RimM_N"/>
</dbReference>
<name>A0A368HEP5_9GAMM</name>
<evidence type="ECO:0000313" key="8">
    <source>
        <dbReference type="EMBL" id="RCN56010.1"/>
    </source>
</evidence>
<dbReference type="HAMAP" id="MF_00014">
    <property type="entry name" value="Ribosome_mat_RimM"/>
    <property type="match status" value="1"/>
</dbReference>
<evidence type="ECO:0000256" key="5">
    <source>
        <dbReference type="HAMAP-Rule" id="MF_00014"/>
    </source>
</evidence>
<evidence type="ECO:0000256" key="1">
    <source>
        <dbReference type="ARBA" id="ARBA00022490"/>
    </source>
</evidence>
<evidence type="ECO:0000259" key="6">
    <source>
        <dbReference type="Pfam" id="PF01782"/>
    </source>
</evidence>
<comment type="domain">
    <text evidence="5">The PRC barrel domain binds ribosomal protein uS19.</text>
</comment>
<feature type="domain" description="RimM N-terminal" evidence="6">
    <location>
        <begin position="12"/>
        <end position="93"/>
    </location>
</feature>
<dbReference type="OrthoDB" id="9783509at2"/>
<reference evidence="8 9" key="1">
    <citation type="submission" date="2018-02" db="EMBL/GenBank/DDBJ databases">
        <title>Insights into the biology of acidophilic members of the Acidiferrobacteraceae family derived from comparative genomic analyses.</title>
        <authorList>
            <person name="Issotta F."/>
            <person name="Thyssen C."/>
            <person name="Mena C."/>
            <person name="Moya A."/>
            <person name="Bellenberg S."/>
            <person name="Sproer C."/>
            <person name="Covarrubias P.C."/>
            <person name="Sand W."/>
            <person name="Quatrini R."/>
            <person name="Vera M."/>
        </authorList>
    </citation>
    <scope>NUCLEOTIDE SEQUENCE [LARGE SCALE GENOMIC DNA]</scope>
    <source>
        <strain evidence="9">m-1</strain>
    </source>
</reference>
<comment type="subunit">
    <text evidence="5">Binds ribosomal protein uS19.</text>
</comment>
<dbReference type="GO" id="GO:0042274">
    <property type="term" value="P:ribosomal small subunit biogenesis"/>
    <property type="evidence" value="ECO:0007669"/>
    <property type="project" value="UniProtKB-UniRule"/>
</dbReference>
<keyword evidence="3 5" id="KW-0698">rRNA processing</keyword>
<sequence length="172" mass="19246">MPDPARPEWIEVGRVAGAYGVRGWLRIQPHTTRSETVLDYQPWRVRQRSGAVETPTVLEAQIHGKGLIVRIAECQVREDAERWTGGTIECPVSALPALAAGEYYWGELLGLIVETVDGVVLGHVQRLLETGANDVLVVRGADRERLVPYIPAVVRRVDKDARRMVVDWDPDF</sequence>
<comment type="subcellular location">
    <subcellularLocation>
        <location evidence="5">Cytoplasm</location>
    </subcellularLocation>
</comment>
<dbReference type="GO" id="GO:0005840">
    <property type="term" value="C:ribosome"/>
    <property type="evidence" value="ECO:0007669"/>
    <property type="project" value="InterPro"/>
</dbReference>
<keyword evidence="1 5" id="KW-0963">Cytoplasm</keyword>
<dbReference type="EMBL" id="PSYR01000002">
    <property type="protein sequence ID" value="RCN56010.1"/>
    <property type="molecule type" value="Genomic_DNA"/>
</dbReference>
<evidence type="ECO:0000256" key="4">
    <source>
        <dbReference type="ARBA" id="ARBA00023186"/>
    </source>
</evidence>
<dbReference type="InterPro" id="IPR011033">
    <property type="entry name" value="PRC_barrel-like_sf"/>
</dbReference>
<dbReference type="InterPro" id="IPR036976">
    <property type="entry name" value="RimM_N_sf"/>
</dbReference>
<comment type="caution">
    <text evidence="8">The sequence shown here is derived from an EMBL/GenBank/DDBJ whole genome shotgun (WGS) entry which is preliminary data.</text>
</comment>
<dbReference type="GO" id="GO:0006364">
    <property type="term" value="P:rRNA processing"/>
    <property type="evidence" value="ECO:0007669"/>
    <property type="project" value="UniProtKB-UniRule"/>
</dbReference>
<proteinExistence type="inferred from homology"/>
<comment type="function">
    <text evidence="5">An accessory protein needed during the final step in the assembly of 30S ribosomal subunit, possibly for assembly of the head region. Essential for efficient processing of 16S rRNA. May be needed both before and after RbfA during the maturation of 16S rRNA. It has affinity for free ribosomal 30S subunits but not for 70S ribosomes.</text>
</comment>
<evidence type="ECO:0000256" key="3">
    <source>
        <dbReference type="ARBA" id="ARBA00022552"/>
    </source>
</evidence>
<protein>
    <recommendedName>
        <fullName evidence="5">Ribosome maturation factor RimM</fullName>
    </recommendedName>
</protein>
<evidence type="ECO:0000313" key="9">
    <source>
        <dbReference type="Proteomes" id="UP000253250"/>
    </source>
</evidence>
<accession>A0A368HEP5</accession>
<dbReference type="GO" id="GO:0005737">
    <property type="term" value="C:cytoplasm"/>
    <property type="evidence" value="ECO:0007669"/>
    <property type="project" value="UniProtKB-SubCell"/>
</dbReference>
<comment type="similarity">
    <text evidence="5">Belongs to the RimM family.</text>
</comment>
<dbReference type="AlphaFoldDB" id="A0A368HEP5"/>
<organism evidence="8 9">
    <name type="scientific">Acidiferrobacter thiooxydans</name>
    <dbReference type="NCBI Taxonomy" id="163359"/>
    <lineage>
        <taxon>Bacteria</taxon>
        <taxon>Pseudomonadati</taxon>
        <taxon>Pseudomonadota</taxon>
        <taxon>Gammaproteobacteria</taxon>
        <taxon>Acidiferrobacterales</taxon>
        <taxon>Acidiferrobacteraceae</taxon>
        <taxon>Acidiferrobacter</taxon>
    </lineage>
</organism>
<dbReference type="PANTHER" id="PTHR33692:SF1">
    <property type="entry name" value="RIBOSOME MATURATION FACTOR RIMM"/>
    <property type="match status" value="1"/>
</dbReference>
<evidence type="ECO:0000256" key="2">
    <source>
        <dbReference type="ARBA" id="ARBA00022517"/>
    </source>
</evidence>
<dbReference type="Gene3D" id="2.30.30.240">
    <property type="entry name" value="PRC-barrel domain"/>
    <property type="match status" value="1"/>
</dbReference>
<gene>
    <name evidence="5 8" type="primary">rimM</name>
    <name evidence="8" type="ORF">C4900_08965</name>
</gene>
<dbReference type="SUPFAM" id="SSF50447">
    <property type="entry name" value="Translation proteins"/>
    <property type="match status" value="1"/>
</dbReference>
<dbReference type="Proteomes" id="UP000253250">
    <property type="component" value="Unassembled WGS sequence"/>
</dbReference>
<keyword evidence="4 5" id="KW-0143">Chaperone</keyword>
<dbReference type="SUPFAM" id="SSF50346">
    <property type="entry name" value="PRC-barrel domain"/>
    <property type="match status" value="1"/>
</dbReference>